<comment type="similarity">
    <text evidence="3">Belongs to the histone H3 family.</text>
</comment>
<evidence type="ECO:0000256" key="2">
    <source>
        <dbReference type="ARBA" id="ARBA00004286"/>
    </source>
</evidence>
<dbReference type="GO" id="GO:0000786">
    <property type="term" value="C:nucleosome"/>
    <property type="evidence" value="ECO:0007669"/>
    <property type="project" value="UniProtKB-KW"/>
</dbReference>
<evidence type="ECO:0000259" key="9">
    <source>
        <dbReference type="Pfam" id="PF00125"/>
    </source>
</evidence>
<feature type="domain" description="Core Histone H2A/H2B/H3" evidence="9">
    <location>
        <begin position="111"/>
        <end position="198"/>
    </location>
</feature>
<keyword evidence="6" id="KW-0539">Nucleus</keyword>
<evidence type="ECO:0000256" key="6">
    <source>
        <dbReference type="ARBA" id="ARBA00023242"/>
    </source>
</evidence>
<evidence type="ECO:0000256" key="4">
    <source>
        <dbReference type="ARBA" id="ARBA00022454"/>
    </source>
</evidence>
<evidence type="ECO:0000256" key="7">
    <source>
        <dbReference type="ARBA" id="ARBA00023269"/>
    </source>
</evidence>
<dbReference type="Gene3D" id="1.10.20.10">
    <property type="entry name" value="Histone, subunit A"/>
    <property type="match status" value="1"/>
</dbReference>
<sequence length="204" mass="21748">MGRTKSPARRSASPDPAHTRGGKSIVGLKGMKGQARNALRTNGFASGVRAALVLSDARAAAQRGGAASSAGGAAAEHGAAESVAAAQRSLHQAQAPRLYAGGVKKPQRYRPGTVALREIRKFQNSTEMLIPMRPFQRVVKEIALGYKTDLRFQSTAIVALQEAAEEYLVGVMADAMMCALHGERKTLMMKDIALARRIRGPDRV</sequence>
<protein>
    <recommendedName>
        <fullName evidence="9">Core Histone H2A/H2B/H3 domain-containing protein</fullName>
    </recommendedName>
</protein>
<dbReference type="InterPro" id="IPR000164">
    <property type="entry name" value="Histone_H3/CENP-A"/>
</dbReference>
<reference evidence="10 11" key="1">
    <citation type="submission" date="2017-03" db="EMBL/GenBank/DDBJ databases">
        <title>WGS assembly of Porphyra umbilicalis.</title>
        <authorList>
            <person name="Brawley S.H."/>
            <person name="Blouin N.A."/>
            <person name="Ficko-Blean E."/>
            <person name="Wheeler G.L."/>
            <person name="Lohr M."/>
            <person name="Goodson H.V."/>
            <person name="Jenkins J.W."/>
            <person name="Blaby-Haas C.E."/>
            <person name="Helliwell K.E."/>
            <person name="Chan C."/>
            <person name="Marriage T."/>
            <person name="Bhattacharya D."/>
            <person name="Klein A.S."/>
            <person name="Badis Y."/>
            <person name="Brodie J."/>
            <person name="Cao Y."/>
            <person name="Collen J."/>
            <person name="Dittami S.M."/>
            <person name="Gachon C.M."/>
            <person name="Green B.R."/>
            <person name="Karpowicz S."/>
            <person name="Kim J.W."/>
            <person name="Kudahl U."/>
            <person name="Lin S."/>
            <person name="Michel G."/>
            <person name="Mittag M."/>
            <person name="Olson B.J."/>
            <person name="Pangilinan J."/>
            <person name="Peng Y."/>
            <person name="Qiu H."/>
            <person name="Shu S."/>
            <person name="Singer J.T."/>
            <person name="Smith A.G."/>
            <person name="Sprecher B.N."/>
            <person name="Wagner V."/>
            <person name="Wang W."/>
            <person name="Wang Z.-Y."/>
            <person name="Yan J."/>
            <person name="Yarish C."/>
            <person name="Zoeuner-Riek S."/>
            <person name="Zhuang Y."/>
            <person name="Zou Y."/>
            <person name="Lindquist E.A."/>
            <person name="Grimwood J."/>
            <person name="Barry K."/>
            <person name="Rokhsar D.S."/>
            <person name="Schmutz J."/>
            <person name="Stiller J.W."/>
            <person name="Grossman A.R."/>
            <person name="Prochnik S.E."/>
        </authorList>
    </citation>
    <scope>NUCLEOTIDE SEQUENCE [LARGE SCALE GENOMIC DNA]</scope>
    <source>
        <strain evidence="10">4086291</strain>
    </source>
</reference>
<dbReference type="SMART" id="SM00428">
    <property type="entry name" value="H3"/>
    <property type="match status" value="1"/>
</dbReference>
<evidence type="ECO:0000256" key="1">
    <source>
        <dbReference type="ARBA" id="ARBA00004123"/>
    </source>
</evidence>
<dbReference type="PANTHER" id="PTHR11426">
    <property type="entry name" value="HISTONE H3"/>
    <property type="match status" value="1"/>
</dbReference>
<accession>A0A1X6P337</accession>
<dbReference type="AlphaFoldDB" id="A0A1X6P337"/>
<name>A0A1X6P337_PORUM</name>
<dbReference type="FunFam" id="1.10.20.10:FF:000085">
    <property type="entry name" value="Histone H3.2"/>
    <property type="match status" value="1"/>
</dbReference>
<keyword evidence="11" id="KW-1185">Reference proteome</keyword>
<dbReference type="EMBL" id="KV918910">
    <property type="protein sequence ID" value="OSX75258.1"/>
    <property type="molecule type" value="Genomic_DNA"/>
</dbReference>
<evidence type="ECO:0000256" key="3">
    <source>
        <dbReference type="ARBA" id="ARBA00010343"/>
    </source>
</evidence>
<gene>
    <name evidence="10" type="ORF">BU14_0244s0019</name>
</gene>
<dbReference type="SUPFAM" id="SSF47113">
    <property type="entry name" value="Histone-fold"/>
    <property type="match status" value="1"/>
</dbReference>
<dbReference type="PRINTS" id="PR00622">
    <property type="entry name" value="HISTONEH3"/>
</dbReference>
<evidence type="ECO:0000256" key="8">
    <source>
        <dbReference type="SAM" id="MobiDB-lite"/>
    </source>
</evidence>
<keyword evidence="5" id="KW-0238">DNA-binding</keyword>
<dbReference type="GO" id="GO:0003677">
    <property type="term" value="F:DNA binding"/>
    <property type="evidence" value="ECO:0007669"/>
    <property type="project" value="UniProtKB-KW"/>
</dbReference>
<dbReference type="GO" id="GO:0030527">
    <property type="term" value="F:structural constituent of chromatin"/>
    <property type="evidence" value="ECO:0007669"/>
    <property type="project" value="InterPro"/>
</dbReference>
<evidence type="ECO:0000313" key="10">
    <source>
        <dbReference type="EMBL" id="OSX75258.1"/>
    </source>
</evidence>
<evidence type="ECO:0000256" key="5">
    <source>
        <dbReference type="ARBA" id="ARBA00023125"/>
    </source>
</evidence>
<feature type="region of interest" description="Disordered" evidence="8">
    <location>
        <begin position="1"/>
        <end position="31"/>
    </location>
</feature>
<dbReference type="GO" id="GO:0046982">
    <property type="term" value="F:protein heterodimerization activity"/>
    <property type="evidence" value="ECO:0007669"/>
    <property type="project" value="InterPro"/>
</dbReference>
<comment type="subcellular location">
    <subcellularLocation>
        <location evidence="2">Chromosome</location>
    </subcellularLocation>
    <subcellularLocation>
        <location evidence="1">Nucleus</location>
    </subcellularLocation>
</comment>
<keyword evidence="4" id="KW-0158">Chromosome</keyword>
<dbReference type="CDD" id="cd22911">
    <property type="entry name" value="HFD_H3"/>
    <property type="match status" value="1"/>
</dbReference>
<dbReference type="InterPro" id="IPR009072">
    <property type="entry name" value="Histone-fold"/>
</dbReference>
<dbReference type="Pfam" id="PF00125">
    <property type="entry name" value="Histone"/>
    <property type="match status" value="1"/>
</dbReference>
<dbReference type="InterPro" id="IPR007125">
    <property type="entry name" value="H2A/H2B/H3"/>
</dbReference>
<evidence type="ECO:0000313" key="11">
    <source>
        <dbReference type="Proteomes" id="UP000218209"/>
    </source>
</evidence>
<organism evidence="10 11">
    <name type="scientific">Porphyra umbilicalis</name>
    <name type="common">Purple laver</name>
    <name type="synonym">Red alga</name>
    <dbReference type="NCBI Taxonomy" id="2786"/>
    <lineage>
        <taxon>Eukaryota</taxon>
        <taxon>Rhodophyta</taxon>
        <taxon>Bangiophyceae</taxon>
        <taxon>Bangiales</taxon>
        <taxon>Bangiaceae</taxon>
        <taxon>Porphyra</taxon>
    </lineage>
</organism>
<dbReference type="Proteomes" id="UP000218209">
    <property type="component" value="Unassembled WGS sequence"/>
</dbReference>
<proteinExistence type="inferred from homology"/>
<keyword evidence="7" id="KW-0544">Nucleosome core</keyword>
<dbReference type="GO" id="GO:0005634">
    <property type="term" value="C:nucleus"/>
    <property type="evidence" value="ECO:0007669"/>
    <property type="project" value="UniProtKB-SubCell"/>
</dbReference>